<keyword evidence="4" id="KW-0964">Secreted</keyword>
<evidence type="ECO:0000256" key="1">
    <source>
        <dbReference type="ARBA" id="ARBA00004191"/>
    </source>
</evidence>
<dbReference type="InterPro" id="IPR012334">
    <property type="entry name" value="Pectin_lyas_fold"/>
</dbReference>
<reference evidence="10 11" key="1">
    <citation type="submission" date="2018-06" db="EMBL/GenBank/DDBJ databases">
        <title>The Genome of Cuscuta australis (Dodder) Provides Insight into the Evolution of Plant Parasitism.</title>
        <authorList>
            <person name="Liu H."/>
        </authorList>
    </citation>
    <scope>NUCLEOTIDE SEQUENCE [LARGE SCALE GENOMIC DNA]</scope>
    <source>
        <strain evidence="11">cv. Yunnan</strain>
        <tissue evidence="10">Vines</tissue>
    </source>
</reference>
<dbReference type="PROSITE" id="PS00502">
    <property type="entry name" value="POLYGALACTURONASE"/>
    <property type="match status" value="1"/>
</dbReference>
<sequence>MAKSKLISPLIITTIITAAIVTCASAVGTTFNILSYGAVADGKSDANKAFQAAWNTACASAAPSVVVVPNGRFLVSSVTFEGSSCKSKSITFQMSGTLVAPQNYKLDKWISFHMANGLSIIGGTLDAQGAPLWACKKSGKGCGDGATALSIYHSNNIVVSGVSFVNSQKFNFLVYQCDNAKIQGVKITAPGDSPNTDGIHVEMSSRVTITNAVIGTGDDCISIGHGNSDLTIEGTKCGPGHGISIGSLGWTAQEAGVQNVVVKSSTFVKTQNGFRIKTWARPSSAFVSNVVFSGAVMDGVQNPILIDQDYCPHGTNCPNQSSGVKISNVKFQGIRGTSAAAVAVKLDCSRTKPCTGINLDNVNLMYNGREAQSSCVNAKGLESGLVKPAGCALA</sequence>
<dbReference type="Proteomes" id="UP000249390">
    <property type="component" value="Unassembled WGS sequence"/>
</dbReference>
<comment type="similarity">
    <text evidence="2 9">Belongs to the glycosyl hydrolase 28 family.</text>
</comment>
<keyword evidence="7" id="KW-0961">Cell wall biogenesis/degradation</keyword>
<evidence type="ECO:0000256" key="8">
    <source>
        <dbReference type="PROSITE-ProRule" id="PRU10052"/>
    </source>
</evidence>
<dbReference type="InterPro" id="IPR000743">
    <property type="entry name" value="Glyco_hydro_28"/>
</dbReference>
<dbReference type="InterPro" id="IPR006626">
    <property type="entry name" value="PbH1"/>
</dbReference>
<dbReference type="Gene3D" id="2.160.20.10">
    <property type="entry name" value="Single-stranded right-handed beta-helix, Pectin lyase-like"/>
    <property type="match status" value="1"/>
</dbReference>
<evidence type="ECO:0000256" key="4">
    <source>
        <dbReference type="ARBA" id="ARBA00022525"/>
    </source>
</evidence>
<evidence type="ECO:0000256" key="3">
    <source>
        <dbReference type="ARBA" id="ARBA00022512"/>
    </source>
</evidence>
<protein>
    <recommendedName>
        <fullName evidence="12">Polygalacturonase</fullName>
    </recommendedName>
</protein>
<evidence type="ECO:0000256" key="9">
    <source>
        <dbReference type="RuleBase" id="RU361169"/>
    </source>
</evidence>
<keyword evidence="3" id="KW-0134">Cell wall</keyword>
<dbReference type="EMBL" id="NQVE01000056">
    <property type="protein sequence ID" value="RAL50737.1"/>
    <property type="molecule type" value="Genomic_DNA"/>
</dbReference>
<evidence type="ECO:0000256" key="5">
    <source>
        <dbReference type="ARBA" id="ARBA00022801"/>
    </source>
</evidence>
<dbReference type="SUPFAM" id="SSF51126">
    <property type="entry name" value="Pectin lyase-like"/>
    <property type="match status" value="1"/>
</dbReference>
<dbReference type="Pfam" id="PF00295">
    <property type="entry name" value="Glyco_hydro_28"/>
    <property type="match status" value="1"/>
</dbReference>
<organism evidence="10 11">
    <name type="scientific">Cuscuta australis</name>
    <dbReference type="NCBI Taxonomy" id="267555"/>
    <lineage>
        <taxon>Eukaryota</taxon>
        <taxon>Viridiplantae</taxon>
        <taxon>Streptophyta</taxon>
        <taxon>Embryophyta</taxon>
        <taxon>Tracheophyta</taxon>
        <taxon>Spermatophyta</taxon>
        <taxon>Magnoliopsida</taxon>
        <taxon>eudicotyledons</taxon>
        <taxon>Gunneridae</taxon>
        <taxon>Pentapetalae</taxon>
        <taxon>asterids</taxon>
        <taxon>lamiids</taxon>
        <taxon>Solanales</taxon>
        <taxon>Convolvulaceae</taxon>
        <taxon>Cuscuteae</taxon>
        <taxon>Cuscuta</taxon>
        <taxon>Cuscuta subgen. Grammica</taxon>
        <taxon>Cuscuta sect. Cleistogrammica</taxon>
    </lineage>
</organism>
<dbReference type="SMART" id="SM00710">
    <property type="entry name" value="PbH1"/>
    <property type="match status" value="8"/>
</dbReference>
<evidence type="ECO:0000256" key="2">
    <source>
        <dbReference type="ARBA" id="ARBA00008834"/>
    </source>
</evidence>
<evidence type="ECO:0000313" key="10">
    <source>
        <dbReference type="EMBL" id="RAL50737.1"/>
    </source>
</evidence>
<evidence type="ECO:0000313" key="11">
    <source>
        <dbReference type="Proteomes" id="UP000249390"/>
    </source>
</evidence>
<feature type="active site" evidence="8">
    <location>
        <position position="241"/>
    </location>
</feature>
<keyword evidence="6 9" id="KW-0326">Glycosidase</keyword>
<dbReference type="GO" id="GO:0004650">
    <property type="term" value="F:polygalacturonase activity"/>
    <property type="evidence" value="ECO:0007669"/>
    <property type="project" value="InterPro"/>
</dbReference>
<dbReference type="InterPro" id="IPR011050">
    <property type="entry name" value="Pectin_lyase_fold/virulence"/>
</dbReference>
<dbReference type="AlphaFoldDB" id="A0A328DYC4"/>
<dbReference type="GO" id="GO:0005975">
    <property type="term" value="P:carbohydrate metabolic process"/>
    <property type="evidence" value="ECO:0007669"/>
    <property type="project" value="InterPro"/>
</dbReference>
<comment type="caution">
    <text evidence="10">The sequence shown here is derived from an EMBL/GenBank/DDBJ whole genome shotgun (WGS) entry which is preliminary data.</text>
</comment>
<dbReference type="PANTHER" id="PTHR31375">
    <property type="match status" value="1"/>
</dbReference>
<name>A0A328DYC4_9ASTE</name>
<keyword evidence="11" id="KW-1185">Reference proteome</keyword>
<dbReference type="GO" id="GO:0071555">
    <property type="term" value="P:cell wall organization"/>
    <property type="evidence" value="ECO:0007669"/>
    <property type="project" value="UniProtKB-KW"/>
</dbReference>
<dbReference type="FunFam" id="2.160.20.10:FF:000004">
    <property type="entry name" value="Pectin lyase-like superfamily protein"/>
    <property type="match status" value="1"/>
</dbReference>
<proteinExistence type="inferred from homology"/>
<comment type="subcellular location">
    <subcellularLocation>
        <location evidence="1">Secreted</location>
        <location evidence="1">Cell wall</location>
    </subcellularLocation>
</comment>
<evidence type="ECO:0008006" key="12">
    <source>
        <dbReference type="Google" id="ProtNLM"/>
    </source>
</evidence>
<gene>
    <name evidence="10" type="ORF">DM860_015884</name>
</gene>
<keyword evidence="5 9" id="KW-0378">Hydrolase</keyword>
<evidence type="ECO:0000256" key="6">
    <source>
        <dbReference type="ARBA" id="ARBA00023295"/>
    </source>
</evidence>
<evidence type="ECO:0000256" key="7">
    <source>
        <dbReference type="ARBA" id="ARBA00023316"/>
    </source>
</evidence>
<accession>A0A328DYC4</accession>